<evidence type="ECO:0008006" key="3">
    <source>
        <dbReference type="Google" id="ProtNLM"/>
    </source>
</evidence>
<evidence type="ECO:0000313" key="1">
    <source>
        <dbReference type="EMBL" id="UNM13771.1"/>
    </source>
</evidence>
<protein>
    <recommendedName>
        <fullName evidence="3">Phage protein</fullName>
    </recommendedName>
</protein>
<sequence>MRVKVLESASTYYNYGIVQLTKGDEVKGGFALFLLETGADVEPLDEDAKAWCPAGSEVEGPEDPYDPEGLDIGAKADAVLAWVGDDADRAAEALEAELVKDKPRSTLVKALEKLAEQD</sequence>
<evidence type="ECO:0000313" key="2">
    <source>
        <dbReference type="Proteomes" id="UP000828924"/>
    </source>
</evidence>
<accession>A0ABY3WME0</accession>
<keyword evidence="2" id="KW-1185">Reference proteome</keyword>
<organism evidence="1 2">
    <name type="scientific">Streptomyces formicae</name>
    <dbReference type="NCBI Taxonomy" id="1616117"/>
    <lineage>
        <taxon>Bacteria</taxon>
        <taxon>Bacillati</taxon>
        <taxon>Actinomycetota</taxon>
        <taxon>Actinomycetes</taxon>
        <taxon>Kitasatosporales</taxon>
        <taxon>Streptomycetaceae</taxon>
        <taxon>Streptomyces</taxon>
    </lineage>
</organism>
<reference evidence="1 2" key="1">
    <citation type="submission" date="2021-03" db="EMBL/GenBank/DDBJ databases">
        <title>Complete genome of Streptomyces formicae strain 1H-GS9 (DSM 100524).</title>
        <authorList>
            <person name="Atanasov K.E."/>
            <person name="Altabella T."/>
            <person name="Ferrer A."/>
        </authorList>
    </citation>
    <scope>NUCLEOTIDE SEQUENCE [LARGE SCALE GENOMIC DNA]</scope>
    <source>
        <strain evidence="1 2">1H-GS9</strain>
    </source>
</reference>
<dbReference type="EMBL" id="CP071872">
    <property type="protein sequence ID" value="UNM13771.1"/>
    <property type="molecule type" value="Genomic_DNA"/>
</dbReference>
<name>A0ABY3WME0_9ACTN</name>
<dbReference type="Proteomes" id="UP000828924">
    <property type="component" value="Chromosome"/>
</dbReference>
<gene>
    <name evidence="1" type="ORF">J4032_21995</name>
</gene>
<proteinExistence type="predicted"/>
<dbReference type="RefSeq" id="WP_242332693.1">
    <property type="nucleotide sequence ID" value="NZ_CP071872.1"/>
</dbReference>